<accession>A0A317DWA3</accession>
<reference evidence="3" key="1">
    <citation type="submission" date="2018-05" db="EMBL/GenBank/DDBJ databases">
        <title>Zavarzinia sp. HR-AS.</title>
        <authorList>
            <person name="Lee Y."/>
            <person name="Jeon C.O."/>
        </authorList>
    </citation>
    <scope>NUCLEOTIDE SEQUENCE [LARGE SCALE GENOMIC DNA]</scope>
    <source>
        <strain evidence="3">DSM 1231</strain>
    </source>
</reference>
<keyword evidence="3" id="KW-1185">Reference proteome</keyword>
<dbReference type="SUPFAM" id="SSF53474">
    <property type="entry name" value="alpha/beta-Hydrolases"/>
    <property type="match status" value="1"/>
</dbReference>
<evidence type="ECO:0000259" key="1">
    <source>
        <dbReference type="Pfam" id="PF12146"/>
    </source>
</evidence>
<dbReference type="Pfam" id="PF12146">
    <property type="entry name" value="Hydrolase_4"/>
    <property type="match status" value="1"/>
</dbReference>
<dbReference type="InterPro" id="IPR022742">
    <property type="entry name" value="Hydrolase_4"/>
</dbReference>
<dbReference type="EMBL" id="QGLF01000005">
    <property type="protein sequence ID" value="PWR18811.1"/>
    <property type="molecule type" value="Genomic_DNA"/>
</dbReference>
<dbReference type="Proteomes" id="UP000246077">
    <property type="component" value="Unassembled WGS sequence"/>
</dbReference>
<name>A0A317DWA3_9PROT</name>
<proteinExistence type="predicted"/>
<dbReference type="RefSeq" id="WP_109922497.1">
    <property type="nucleotide sequence ID" value="NZ_QGLF01000005.1"/>
</dbReference>
<sequence>MSTPARRLDPPPGGRFGRIERGGAMLRTAAFPVPGVARGTVVLLTGRNEFIEKYYETVADLHDRGFDVHMMDWRGQGLSDRPLPDRLRGHVRDFSDYVDDLATLVEAIPARGPLILMGHSMGGHIVARALAECPALRARAAGAVLLSAMMAIETGRLSERAAARTARLLVRAGLGTRVVPAPKETGAGVNLLTSDPERAGDQGHFIAAEPRLALGAPTFGWLDAAFRSMAALRLPGAAEAIDVPVLVAVAGRDKVVRPEAERAFAARLPNGTLLAIGDARHEILKERDELRRRLWDEFDLWCDRALP</sequence>
<protein>
    <recommendedName>
        <fullName evidence="1">Serine aminopeptidase S33 domain-containing protein</fullName>
    </recommendedName>
</protein>
<evidence type="ECO:0000313" key="2">
    <source>
        <dbReference type="EMBL" id="PWR18811.1"/>
    </source>
</evidence>
<feature type="domain" description="Serine aminopeptidase S33" evidence="1">
    <location>
        <begin position="37"/>
        <end position="288"/>
    </location>
</feature>
<comment type="caution">
    <text evidence="2">The sequence shown here is derived from an EMBL/GenBank/DDBJ whole genome shotgun (WGS) entry which is preliminary data.</text>
</comment>
<dbReference type="AlphaFoldDB" id="A0A317DWA3"/>
<dbReference type="Gene3D" id="3.40.50.1820">
    <property type="entry name" value="alpha/beta hydrolase"/>
    <property type="match status" value="1"/>
</dbReference>
<dbReference type="PANTHER" id="PTHR11614">
    <property type="entry name" value="PHOSPHOLIPASE-RELATED"/>
    <property type="match status" value="1"/>
</dbReference>
<dbReference type="InterPro" id="IPR029058">
    <property type="entry name" value="AB_hydrolase_fold"/>
</dbReference>
<evidence type="ECO:0000313" key="3">
    <source>
        <dbReference type="Proteomes" id="UP000246077"/>
    </source>
</evidence>
<organism evidence="2 3">
    <name type="scientific">Zavarzinia compransoris</name>
    <dbReference type="NCBI Taxonomy" id="1264899"/>
    <lineage>
        <taxon>Bacteria</taxon>
        <taxon>Pseudomonadati</taxon>
        <taxon>Pseudomonadota</taxon>
        <taxon>Alphaproteobacteria</taxon>
        <taxon>Rhodospirillales</taxon>
        <taxon>Zavarziniaceae</taxon>
        <taxon>Zavarzinia</taxon>
    </lineage>
</organism>
<dbReference type="OrthoDB" id="9788260at2"/>
<dbReference type="InterPro" id="IPR051044">
    <property type="entry name" value="MAG_DAG_Lipase"/>
</dbReference>
<gene>
    <name evidence="2" type="ORF">DKG75_17680</name>
</gene>